<evidence type="ECO:0000313" key="7">
    <source>
        <dbReference type="EMBL" id="GAA4982932.1"/>
    </source>
</evidence>
<dbReference type="InterPro" id="IPR001460">
    <property type="entry name" value="PCN-bd_Tpept"/>
</dbReference>
<feature type="domain" description="Penicillin-binding protein dimerisation" evidence="6">
    <location>
        <begin position="68"/>
        <end position="238"/>
    </location>
</feature>
<evidence type="ECO:0000256" key="3">
    <source>
        <dbReference type="ARBA" id="ARBA00023136"/>
    </source>
</evidence>
<comment type="similarity">
    <text evidence="2">Belongs to the transpeptidase family.</text>
</comment>
<evidence type="ECO:0000256" key="2">
    <source>
        <dbReference type="ARBA" id="ARBA00007171"/>
    </source>
</evidence>
<dbReference type="InterPro" id="IPR005311">
    <property type="entry name" value="PBP_dimer"/>
</dbReference>
<evidence type="ECO:0000259" key="6">
    <source>
        <dbReference type="Pfam" id="PF03717"/>
    </source>
</evidence>
<keyword evidence="7" id="KW-0131">Cell cycle</keyword>
<name>A0ABP9HZU8_9ACTN</name>
<dbReference type="Pfam" id="PF03717">
    <property type="entry name" value="PBP_dimer"/>
    <property type="match status" value="1"/>
</dbReference>
<dbReference type="Proteomes" id="UP001501195">
    <property type="component" value="Unassembled WGS sequence"/>
</dbReference>
<comment type="subcellular location">
    <subcellularLocation>
        <location evidence="1">Membrane</location>
    </subcellularLocation>
</comment>
<dbReference type="SUPFAM" id="SSF56601">
    <property type="entry name" value="beta-lactamase/transpeptidase-like"/>
    <property type="match status" value="1"/>
</dbReference>
<evidence type="ECO:0000259" key="5">
    <source>
        <dbReference type="Pfam" id="PF00905"/>
    </source>
</evidence>
<dbReference type="EMBL" id="BAABIL010000346">
    <property type="protein sequence ID" value="GAA4982932.1"/>
    <property type="molecule type" value="Genomic_DNA"/>
</dbReference>
<keyword evidence="4" id="KW-1133">Transmembrane helix</keyword>
<keyword evidence="7" id="KW-0132">Cell division</keyword>
<dbReference type="InterPro" id="IPR036138">
    <property type="entry name" value="PBP_dimer_sf"/>
</dbReference>
<keyword evidence="4" id="KW-0812">Transmembrane</keyword>
<evidence type="ECO:0000256" key="1">
    <source>
        <dbReference type="ARBA" id="ARBA00004370"/>
    </source>
</evidence>
<organism evidence="7 8">
    <name type="scientific">Kineococcus glutinatus</name>
    <dbReference type="NCBI Taxonomy" id="1070872"/>
    <lineage>
        <taxon>Bacteria</taxon>
        <taxon>Bacillati</taxon>
        <taxon>Actinomycetota</taxon>
        <taxon>Actinomycetes</taxon>
        <taxon>Kineosporiales</taxon>
        <taxon>Kineosporiaceae</taxon>
        <taxon>Kineococcus</taxon>
    </lineage>
</organism>
<dbReference type="RefSeq" id="WP_345712718.1">
    <property type="nucleotide sequence ID" value="NZ_BAABIL010000346.1"/>
</dbReference>
<dbReference type="Gene3D" id="3.30.450.330">
    <property type="match status" value="1"/>
</dbReference>
<gene>
    <name evidence="7" type="primary">ftsI</name>
    <name evidence="7" type="ORF">GCM10023225_23190</name>
</gene>
<proteinExistence type="inferred from homology"/>
<keyword evidence="8" id="KW-1185">Reference proteome</keyword>
<dbReference type="InterPro" id="IPR050515">
    <property type="entry name" value="Beta-lactam/transpept"/>
</dbReference>
<dbReference type="GO" id="GO:0051301">
    <property type="term" value="P:cell division"/>
    <property type="evidence" value="ECO:0007669"/>
    <property type="project" value="UniProtKB-KW"/>
</dbReference>
<dbReference type="Pfam" id="PF00905">
    <property type="entry name" value="Transpeptidase"/>
    <property type="match status" value="1"/>
</dbReference>
<dbReference type="Gene3D" id="3.40.710.10">
    <property type="entry name" value="DD-peptidase/beta-lactamase superfamily"/>
    <property type="match status" value="1"/>
</dbReference>
<protein>
    <submittedName>
        <fullName evidence="7">Cell division protein FtsI</fullName>
    </submittedName>
</protein>
<comment type="caution">
    <text evidence="7">The sequence shown here is derived from an EMBL/GenBank/DDBJ whole genome shotgun (WGS) entry which is preliminary data.</text>
</comment>
<dbReference type="PANTHER" id="PTHR30627:SF1">
    <property type="entry name" value="PEPTIDOGLYCAN D,D-TRANSPEPTIDASE FTSI"/>
    <property type="match status" value="1"/>
</dbReference>
<accession>A0ABP9HZU8</accession>
<dbReference type="PANTHER" id="PTHR30627">
    <property type="entry name" value="PEPTIDOGLYCAN D,D-TRANSPEPTIDASE"/>
    <property type="match status" value="1"/>
</dbReference>
<reference evidence="8" key="1">
    <citation type="journal article" date="2019" name="Int. J. Syst. Evol. Microbiol.">
        <title>The Global Catalogue of Microorganisms (GCM) 10K type strain sequencing project: providing services to taxonomists for standard genome sequencing and annotation.</title>
        <authorList>
            <consortium name="The Broad Institute Genomics Platform"/>
            <consortium name="The Broad Institute Genome Sequencing Center for Infectious Disease"/>
            <person name="Wu L."/>
            <person name="Ma J."/>
        </authorList>
    </citation>
    <scope>NUCLEOTIDE SEQUENCE [LARGE SCALE GENOMIC DNA]</scope>
    <source>
        <strain evidence="8">JCM 18126</strain>
    </source>
</reference>
<dbReference type="SUPFAM" id="SSF56519">
    <property type="entry name" value="Penicillin binding protein dimerisation domain"/>
    <property type="match status" value="1"/>
</dbReference>
<feature type="transmembrane region" description="Helical" evidence="4">
    <location>
        <begin position="26"/>
        <end position="43"/>
    </location>
</feature>
<dbReference type="Gene3D" id="3.90.1310.10">
    <property type="entry name" value="Penicillin-binding protein 2a (Domain 2)"/>
    <property type="match status" value="1"/>
</dbReference>
<feature type="domain" description="Penicillin-binding protein transpeptidase" evidence="5">
    <location>
        <begin position="282"/>
        <end position="589"/>
    </location>
</feature>
<keyword evidence="3 4" id="KW-0472">Membrane</keyword>
<evidence type="ECO:0000256" key="4">
    <source>
        <dbReference type="SAM" id="Phobius"/>
    </source>
</evidence>
<dbReference type="InterPro" id="IPR012338">
    <property type="entry name" value="Beta-lactam/transpept-like"/>
</dbReference>
<sequence length="612" mass="64724">MPHAPAARRRDAGAGAGPRTDRRLRGWVLAVLLVLSLFGGRLVQLQGTDAAQFANAALKTRTTQVDLQADRGDVVDSEGVVLATSVERRDVVADPSILRYFNMRSESDPTPRDADLGVGTAGAAHELVKVLGGDEAELARVLEGDGPRDQYAVVARELTPQQWRDVEALELPGITGHRTSQRVYPAGAAAATLVGVLGGADEEGVPKPLGGLESKFDAQLQGRDGWQRYERSLTGQQIPLGETEGEDAVDGDTLHLTVDRDLQWKAEEALVAQVEATQADSGTVVIMDKQQRLLAVASAPTVDPADTSTFTNTNLRNTAFTDVFEPGSTAKVVTLAAALEEGRADPSTKFVIPTELKRSTKVFTDSHVPENDHMTLAGVIAESSNIGTILAGETMDAQTIYRYQRAFGFGQETAVGFPAESAGILATPEEMKKSGTQRYTVMFGQGMSVTAVQAASVFATIANDGVRVEPQLVQGWSTPEGSYTPAPEPASQRAVSTGTARAMREMLQGVVSENGTAAAAAIDGYLVAGKTGTAQRYDEECGCYRGYTASFIGMAPADDPELVVAVILQNPRTNYYGGGAAGPVFKDVMTYALAQRGVAPSAAAPANLPLTW</sequence>
<evidence type="ECO:0000313" key="8">
    <source>
        <dbReference type="Proteomes" id="UP001501195"/>
    </source>
</evidence>